<keyword evidence="2" id="KW-0732">Signal</keyword>
<evidence type="ECO:0000256" key="1">
    <source>
        <dbReference type="SAM" id="MobiDB-lite"/>
    </source>
</evidence>
<dbReference type="Proteomes" id="UP001519654">
    <property type="component" value="Unassembled WGS sequence"/>
</dbReference>
<name>A0ABS5YMC6_9ACTN</name>
<feature type="region of interest" description="Disordered" evidence="1">
    <location>
        <begin position="24"/>
        <end position="64"/>
    </location>
</feature>
<feature type="chain" id="PRO_5046745019" evidence="2">
    <location>
        <begin position="22"/>
        <end position="167"/>
    </location>
</feature>
<accession>A0ABS5YMC6</accession>
<organism evidence="3 4">
    <name type="scientific">Paractinoplanes bogorensis</name>
    <dbReference type="NCBI Taxonomy" id="1610840"/>
    <lineage>
        <taxon>Bacteria</taxon>
        <taxon>Bacillati</taxon>
        <taxon>Actinomycetota</taxon>
        <taxon>Actinomycetes</taxon>
        <taxon>Micromonosporales</taxon>
        <taxon>Micromonosporaceae</taxon>
        <taxon>Paractinoplanes</taxon>
    </lineage>
</organism>
<comment type="caution">
    <text evidence="3">The sequence shown here is derived from an EMBL/GenBank/DDBJ whole genome shotgun (WGS) entry which is preliminary data.</text>
</comment>
<keyword evidence="4" id="KW-1185">Reference proteome</keyword>
<gene>
    <name evidence="3" type="ORF">KOI35_11955</name>
</gene>
<dbReference type="EMBL" id="JAHKKG010000004">
    <property type="protein sequence ID" value="MBU2664206.1"/>
    <property type="molecule type" value="Genomic_DNA"/>
</dbReference>
<reference evidence="3 4" key="1">
    <citation type="submission" date="2021-06" db="EMBL/GenBank/DDBJ databases">
        <title>Actinoplanes lichenicola sp. nov., and Actinoplanes ovalisporus sp. nov., isolated from lichen in Thailand.</title>
        <authorList>
            <person name="Saeng-In P."/>
            <person name="Kanchanasin P."/>
            <person name="Yuki M."/>
            <person name="Kudo T."/>
            <person name="Ohkuma M."/>
            <person name="Phongsopitanun W."/>
            <person name="Tanasupawat S."/>
        </authorList>
    </citation>
    <scope>NUCLEOTIDE SEQUENCE [LARGE SCALE GENOMIC DNA]</scope>
    <source>
        <strain evidence="3 4">NBRC 110975</strain>
    </source>
</reference>
<proteinExistence type="predicted"/>
<protein>
    <submittedName>
        <fullName evidence="3">Uncharacterized protein</fullName>
    </submittedName>
</protein>
<evidence type="ECO:0000313" key="3">
    <source>
        <dbReference type="EMBL" id="MBU2664206.1"/>
    </source>
</evidence>
<evidence type="ECO:0000256" key="2">
    <source>
        <dbReference type="SAM" id="SignalP"/>
    </source>
</evidence>
<dbReference type="RefSeq" id="WP_215786633.1">
    <property type="nucleotide sequence ID" value="NZ_JAHKKG010000004.1"/>
</dbReference>
<evidence type="ECO:0000313" key="4">
    <source>
        <dbReference type="Proteomes" id="UP001519654"/>
    </source>
</evidence>
<feature type="signal peptide" evidence="2">
    <location>
        <begin position="1"/>
        <end position="21"/>
    </location>
</feature>
<dbReference type="PROSITE" id="PS51257">
    <property type="entry name" value="PROKAR_LIPOPROTEIN"/>
    <property type="match status" value="1"/>
</dbReference>
<sequence>MKRLTVLAPLLLLLAGCVDQANPAPGPPATAPPTIAATPLIDPSLGPRGPRHQTGIPEAPSATLSPGQGLIDCGTVILEQGDKLPRTAAECFVDAASAGHRAYLAVTRPTVEGDPIPVTYTSNDSGHVEVVTDSRADGFGPKTITTEKCQGPRVGDYGVDFTKCVTK</sequence>